<evidence type="ECO:0000256" key="7">
    <source>
        <dbReference type="ARBA" id="ARBA00023080"/>
    </source>
</evidence>
<dbReference type="CDD" id="cd00515">
    <property type="entry name" value="HAM1"/>
    <property type="match status" value="1"/>
</dbReference>
<reference evidence="12 13" key="1">
    <citation type="submission" date="2020-07" db="EMBL/GenBank/DDBJ databases">
        <title>Sequencing the genomes of 1000 actinobacteria strains.</title>
        <authorList>
            <person name="Klenk H.-P."/>
        </authorList>
    </citation>
    <scope>NUCLEOTIDE SEQUENCE [LARGE SCALE GENOMIC DNA]</scope>
    <source>
        <strain evidence="12 13">DSM 45278</strain>
    </source>
</reference>
<keyword evidence="4 10" id="KW-0547">Nucleotide-binding</keyword>
<evidence type="ECO:0000313" key="13">
    <source>
        <dbReference type="Proteomes" id="UP000584931"/>
    </source>
</evidence>
<keyword evidence="7 10" id="KW-0546">Nucleotide metabolism</keyword>
<evidence type="ECO:0000256" key="9">
    <source>
        <dbReference type="ARBA" id="ARBA00052017"/>
    </source>
</evidence>
<feature type="binding site" evidence="10">
    <location>
        <position position="200"/>
    </location>
    <ligand>
        <name>substrate</name>
    </ligand>
</feature>
<comment type="catalytic activity">
    <reaction evidence="9 10">
        <text>XTP + H2O = XMP + diphosphate + H(+)</text>
        <dbReference type="Rhea" id="RHEA:28610"/>
        <dbReference type="ChEBI" id="CHEBI:15377"/>
        <dbReference type="ChEBI" id="CHEBI:15378"/>
        <dbReference type="ChEBI" id="CHEBI:33019"/>
        <dbReference type="ChEBI" id="CHEBI:57464"/>
        <dbReference type="ChEBI" id="CHEBI:61314"/>
        <dbReference type="EC" id="3.6.1.66"/>
    </reaction>
</comment>
<evidence type="ECO:0000256" key="5">
    <source>
        <dbReference type="ARBA" id="ARBA00022801"/>
    </source>
</evidence>
<name>A0A7Z0BLV7_9ACTN</name>
<comment type="caution">
    <text evidence="12">The sequence shown here is derived from an EMBL/GenBank/DDBJ whole genome shotgun (WGS) entry which is preliminary data.</text>
</comment>
<dbReference type="InterPro" id="IPR020922">
    <property type="entry name" value="dITP/XTP_pyrophosphatase"/>
</dbReference>
<dbReference type="GO" id="GO:0036222">
    <property type="term" value="F:XTP diphosphatase activity"/>
    <property type="evidence" value="ECO:0007669"/>
    <property type="project" value="UniProtKB-UniRule"/>
</dbReference>
<comment type="catalytic activity">
    <reaction evidence="10">
        <text>ITP + H2O = IMP + diphosphate + H(+)</text>
        <dbReference type="Rhea" id="RHEA:29399"/>
        <dbReference type="ChEBI" id="CHEBI:15377"/>
        <dbReference type="ChEBI" id="CHEBI:15378"/>
        <dbReference type="ChEBI" id="CHEBI:33019"/>
        <dbReference type="ChEBI" id="CHEBI:58053"/>
        <dbReference type="ChEBI" id="CHEBI:61402"/>
        <dbReference type="EC" id="3.6.1.66"/>
    </reaction>
</comment>
<dbReference type="GO" id="GO:0009146">
    <property type="term" value="P:purine nucleoside triphosphate catabolic process"/>
    <property type="evidence" value="ECO:0007669"/>
    <property type="project" value="UniProtKB-UniRule"/>
</dbReference>
<evidence type="ECO:0000256" key="11">
    <source>
        <dbReference type="RuleBase" id="RU003781"/>
    </source>
</evidence>
<dbReference type="EMBL" id="JACCHL010000001">
    <property type="protein sequence ID" value="NYH53824.1"/>
    <property type="molecule type" value="Genomic_DNA"/>
</dbReference>
<evidence type="ECO:0000256" key="4">
    <source>
        <dbReference type="ARBA" id="ARBA00022741"/>
    </source>
</evidence>
<dbReference type="NCBIfam" id="TIGR00042">
    <property type="entry name" value="RdgB/HAM1 family non-canonical purine NTP pyrophosphatase"/>
    <property type="match status" value="1"/>
</dbReference>
<dbReference type="EC" id="3.6.1.66" evidence="10"/>
<comment type="function">
    <text evidence="10">Pyrophosphatase that catalyzes the hydrolysis of nucleoside triphosphates to their monophosphate derivatives, with a high preference for the non-canonical purine nucleotides XTP (xanthosine triphosphate), dITP (deoxyinosine triphosphate) and ITP. Seems to function as a house-cleaning enzyme that removes non-canonical purine nucleotides from the nucleotide pool, thus preventing their incorporation into DNA/RNA and avoiding chromosomal lesions.</text>
</comment>
<keyword evidence="3 10" id="KW-0479">Metal-binding</keyword>
<comment type="subunit">
    <text evidence="2 10">Homodimer.</text>
</comment>
<dbReference type="Pfam" id="PF01725">
    <property type="entry name" value="Ham1p_like"/>
    <property type="match status" value="1"/>
</dbReference>
<dbReference type="AlphaFoldDB" id="A0A7Z0BLV7"/>
<comment type="cofactor">
    <cofactor evidence="10">
        <name>Mg(2+)</name>
        <dbReference type="ChEBI" id="CHEBI:18420"/>
    </cofactor>
    <text evidence="10">Binds 1 Mg(2+) ion per subunit.</text>
</comment>
<feature type="binding site" evidence="10">
    <location>
        <begin position="177"/>
        <end position="180"/>
    </location>
    <ligand>
        <name>substrate</name>
    </ligand>
</feature>
<organism evidence="12 13">
    <name type="scientific">Nocardiopsis sinuspersici</name>
    <dbReference type="NCBI Taxonomy" id="501010"/>
    <lineage>
        <taxon>Bacteria</taxon>
        <taxon>Bacillati</taxon>
        <taxon>Actinomycetota</taxon>
        <taxon>Actinomycetes</taxon>
        <taxon>Streptosporangiales</taxon>
        <taxon>Nocardiopsidaceae</taxon>
        <taxon>Nocardiopsis</taxon>
    </lineage>
</organism>
<comment type="similarity">
    <text evidence="1 10 11">Belongs to the HAM1 NTPase family.</text>
</comment>
<dbReference type="GO" id="GO:0009117">
    <property type="term" value="P:nucleotide metabolic process"/>
    <property type="evidence" value="ECO:0007669"/>
    <property type="project" value="UniProtKB-KW"/>
</dbReference>
<dbReference type="GO" id="GO:0017111">
    <property type="term" value="F:ribonucleoside triphosphate phosphatase activity"/>
    <property type="evidence" value="ECO:0007669"/>
    <property type="project" value="InterPro"/>
</dbReference>
<feature type="active site" description="Proton acceptor" evidence="10">
    <location>
        <position position="91"/>
    </location>
</feature>
<evidence type="ECO:0000256" key="10">
    <source>
        <dbReference type="HAMAP-Rule" id="MF_01405"/>
    </source>
</evidence>
<dbReference type="GO" id="GO:0005829">
    <property type="term" value="C:cytosol"/>
    <property type="evidence" value="ECO:0007669"/>
    <property type="project" value="TreeGrafter"/>
</dbReference>
<dbReference type="PANTHER" id="PTHR11067">
    <property type="entry name" value="INOSINE TRIPHOSPHATE PYROPHOSPHATASE/HAM1 PROTEIN"/>
    <property type="match status" value="1"/>
</dbReference>
<dbReference type="GO" id="GO:0036220">
    <property type="term" value="F:ITP diphosphatase activity"/>
    <property type="evidence" value="ECO:0007669"/>
    <property type="project" value="UniProtKB-UniRule"/>
</dbReference>
<evidence type="ECO:0000256" key="6">
    <source>
        <dbReference type="ARBA" id="ARBA00022842"/>
    </source>
</evidence>
<feature type="binding site" evidence="10">
    <location>
        <position position="91"/>
    </location>
    <ligand>
        <name>Mg(2+)</name>
        <dbReference type="ChEBI" id="CHEBI:18420"/>
    </ligand>
</feature>
<evidence type="ECO:0000256" key="2">
    <source>
        <dbReference type="ARBA" id="ARBA00011738"/>
    </source>
</evidence>
<dbReference type="GO" id="GO:0000166">
    <property type="term" value="F:nucleotide binding"/>
    <property type="evidence" value="ECO:0007669"/>
    <property type="project" value="UniProtKB-KW"/>
</dbReference>
<protein>
    <recommendedName>
        <fullName evidence="10">dITP/XTP pyrophosphatase</fullName>
        <ecNumber evidence="10">3.6.1.66</ecNumber>
    </recommendedName>
    <alternativeName>
        <fullName evidence="10">Non-canonical purine NTP pyrophosphatase</fullName>
    </alternativeName>
    <alternativeName>
        <fullName evidence="10">Non-standard purine NTP pyrophosphatase</fullName>
    </alternativeName>
    <alternativeName>
        <fullName evidence="10">Nucleoside-triphosphate diphosphatase</fullName>
    </alternativeName>
    <alternativeName>
        <fullName evidence="10">Nucleoside-triphosphate pyrophosphatase</fullName>
        <shortName evidence="10">NTPase</shortName>
    </alternativeName>
</protein>
<dbReference type="FunFam" id="3.90.950.10:FF:000001">
    <property type="entry name" value="dITP/XTP pyrophosphatase"/>
    <property type="match status" value="1"/>
</dbReference>
<keyword evidence="6 10" id="KW-0460">Magnesium</keyword>
<sequence>MTVAKRGLTRIGGARVEGETVRVVLATRNKKKVPEMRAILADAGVEAEVLSLDAFPDAPEVPETEPSFLGNALLKARAIAEHTGLPSVADDSGLSVDELRGMPGVLSARWAGRFGAGDQDRANLDLVLDQLADTPAERRGAEFVCAAVLVMPDGTEAVAEGVLRGRLLRERRGENGFGYDPVFVPEGESRTTAELSPEEKNAISHRGIAFRRLAQELADIL</sequence>
<feature type="binding site" evidence="10">
    <location>
        <begin position="27"/>
        <end position="32"/>
    </location>
    <ligand>
        <name>substrate</name>
    </ligand>
</feature>
<keyword evidence="5 10" id="KW-0378">Hydrolase</keyword>
<dbReference type="InterPro" id="IPR029001">
    <property type="entry name" value="ITPase-like_fam"/>
</dbReference>
<dbReference type="PANTHER" id="PTHR11067:SF9">
    <property type="entry name" value="INOSINE TRIPHOSPHATE PYROPHOSPHATASE"/>
    <property type="match status" value="1"/>
</dbReference>
<dbReference type="SUPFAM" id="SSF52972">
    <property type="entry name" value="ITPase-like"/>
    <property type="match status" value="1"/>
</dbReference>
<dbReference type="GO" id="GO:0035870">
    <property type="term" value="F:dITP diphosphatase activity"/>
    <property type="evidence" value="ECO:0007669"/>
    <property type="project" value="UniProtKB-UniRule"/>
</dbReference>
<gene>
    <name evidence="12" type="ORF">HNR06_003413</name>
</gene>
<dbReference type="GO" id="GO:0046872">
    <property type="term" value="F:metal ion binding"/>
    <property type="evidence" value="ECO:0007669"/>
    <property type="project" value="UniProtKB-KW"/>
</dbReference>
<proteinExistence type="inferred from homology"/>
<accession>A0A7Z0BLV7</accession>
<evidence type="ECO:0000256" key="8">
    <source>
        <dbReference type="ARBA" id="ARBA00051875"/>
    </source>
</evidence>
<dbReference type="HAMAP" id="MF_01405">
    <property type="entry name" value="Non_canon_purine_NTPase"/>
    <property type="match status" value="1"/>
</dbReference>
<dbReference type="InterPro" id="IPR002637">
    <property type="entry name" value="RdgB/HAM1"/>
</dbReference>
<evidence type="ECO:0000313" key="12">
    <source>
        <dbReference type="EMBL" id="NYH53824.1"/>
    </source>
</evidence>
<dbReference type="Proteomes" id="UP000584931">
    <property type="component" value="Unassembled WGS sequence"/>
</dbReference>
<evidence type="ECO:0000256" key="3">
    <source>
        <dbReference type="ARBA" id="ARBA00022723"/>
    </source>
</evidence>
<comment type="catalytic activity">
    <reaction evidence="8 10">
        <text>dITP + H2O = dIMP + diphosphate + H(+)</text>
        <dbReference type="Rhea" id="RHEA:28342"/>
        <dbReference type="ChEBI" id="CHEBI:15377"/>
        <dbReference type="ChEBI" id="CHEBI:15378"/>
        <dbReference type="ChEBI" id="CHEBI:33019"/>
        <dbReference type="ChEBI" id="CHEBI:61194"/>
        <dbReference type="ChEBI" id="CHEBI:61382"/>
        <dbReference type="EC" id="3.6.1.66"/>
    </reaction>
</comment>
<dbReference type="Gene3D" id="3.90.950.10">
    <property type="match status" value="1"/>
</dbReference>
<feature type="binding site" evidence="10">
    <location>
        <position position="92"/>
    </location>
    <ligand>
        <name>substrate</name>
    </ligand>
</feature>
<evidence type="ECO:0000256" key="1">
    <source>
        <dbReference type="ARBA" id="ARBA00008023"/>
    </source>
</evidence>
<feature type="binding site" evidence="10">
    <location>
        <begin position="205"/>
        <end position="206"/>
    </location>
    <ligand>
        <name>substrate</name>
    </ligand>
</feature>
<comment type="caution">
    <text evidence="10">Lacks conserved residue(s) required for the propagation of feature annotation.</text>
</comment>